<dbReference type="Proteomes" id="UP001140206">
    <property type="component" value="Chromosome 1"/>
</dbReference>
<evidence type="ECO:0000313" key="7">
    <source>
        <dbReference type="EMBL" id="KAJ4775730.1"/>
    </source>
</evidence>
<dbReference type="GO" id="GO:0016020">
    <property type="term" value="C:membrane"/>
    <property type="evidence" value="ECO:0007669"/>
    <property type="project" value="UniProtKB-SubCell"/>
</dbReference>
<reference evidence="7" key="1">
    <citation type="submission" date="2022-08" db="EMBL/GenBank/DDBJ databases">
        <authorList>
            <person name="Marques A."/>
        </authorList>
    </citation>
    <scope>NUCLEOTIDE SEQUENCE</scope>
    <source>
        <strain evidence="7">RhyPub2mFocal</strain>
        <tissue evidence="7">Leaves</tissue>
    </source>
</reference>
<evidence type="ECO:0000256" key="1">
    <source>
        <dbReference type="ARBA" id="ARBA00004370"/>
    </source>
</evidence>
<comment type="caution">
    <text evidence="7">The sequence shown here is derived from an EMBL/GenBank/DDBJ whole genome shotgun (WGS) entry which is preliminary data.</text>
</comment>
<evidence type="ECO:0000256" key="2">
    <source>
        <dbReference type="ARBA" id="ARBA00008025"/>
    </source>
</evidence>
<feature type="domain" description="Longin" evidence="6">
    <location>
        <begin position="40"/>
        <end position="135"/>
    </location>
</feature>
<feature type="transmembrane region" description="Helical" evidence="5">
    <location>
        <begin position="255"/>
        <end position="274"/>
    </location>
</feature>
<evidence type="ECO:0000313" key="9">
    <source>
        <dbReference type="Proteomes" id="UP001140206"/>
    </source>
</evidence>
<comment type="subcellular location">
    <subcellularLocation>
        <location evidence="1">Membrane</location>
    </subcellularLocation>
</comment>
<dbReference type="EMBL" id="JAMFTS010000003">
    <property type="protein sequence ID" value="KAJ4775730.1"/>
    <property type="molecule type" value="Genomic_DNA"/>
</dbReference>
<gene>
    <name evidence="8" type="ORF">LUZ62_014827</name>
    <name evidence="7" type="ORF">LUZ62_059987</name>
</gene>
<dbReference type="Proteomes" id="UP001140206">
    <property type="component" value="Chromosome 3"/>
</dbReference>
<dbReference type="PROSITE" id="PS50859">
    <property type="entry name" value="LONGIN"/>
    <property type="match status" value="1"/>
</dbReference>
<keyword evidence="5" id="KW-1133">Transmembrane helix</keyword>
<evidence type="ECO:0000256" key="4">
    <source>
        <dbReference type="SAM" id="MobiDB-lite"/>
    </source>
</evidence>
<name>A0AAV8E2M3_9POAL</name>
<keyword evidence="3 5" id="KW-0472">Membrane</keyword>
<dbReference type="InterPro" id="IPR010908">
    <property type="entry name" value="Longin_dom"/>
</dbReference>
<evidence type="ECO:0000256" key="3">
    <source>
        <dbReference type="ARBA" id="ARBA00023136"/>
    </source>
</evidence>
<dbReference type="InterPro" id="IPR044783">
    <property type="entry name" value="PHYL"/>
</dbReference>
<evidence type="ECO:0000256" key="5">
    <source>
        <dbReference type="SAM" id="Phobius"/>
    </source>
</evidence>
<comment type="similarity">
    <text evidence="2">Belongs to the synaptobrevin family.</text>
</comment>
<keyword evidence="9" id="KW-1185">Reference proteome</keyword>
<dbReference type="SUPFAM" id="SSF64356">
    <property type="entry name" value="SNARE-like"/>
    <property type="match status" value="1"/>
</dbReference>
<feature type="region of interest" description="Disordered" evidence="4">
    <location>
        <begin position="172"/>
        <end position="230"/>
    </location>
</feature>
<dbReference type="AlphaFoldDB" id="A0AAV8E2M3"/>
<keyword evidence="5" id="KW-0812">Transmembrane</keyword>
<evidence type="ECO:0000313" key="8">
    <source>
        <dbReference type="EMBL" id="KAJ4802261.1"/>
    </source>
</evidence>
<evidence type="ECO:0000259" key="6">
    <source>
        <dbReference type="PROSITE" id="PS50859"/>
    </source>
</evidence>
<feature type="compositionally biased region" description="Polar residues" evidence="4">
    <location>
        <begin position="175"/>
        <end position="184"/>
    </location>
</feature>
<dbReference type="Gene3D" id="3.30.450.50">
    <property type="entry name" value="Longin domain"/>
    <property type="match status" value="1"/>
</dbReference>
<dbReference type="InterPro" id="IPR011012">
    <property type="entry name" value="Longin-like_dom_sf"/>
</dbReference>
<proteinExistence type="inferred from homology"/>
<accession>A0AAV8E2M3</accession>
<sequence length="282" mass="31544">MNSRRSKSVKLVSSKAQQIEVEIEETSQMGSSAMNTVYCCIAKGSQILYTYNSNSNSNSNLNSNSNSNSKSRELESLALICLENTPVHHKHYFHTVGTRTFGYIMADGLTYFAIVDPSVGNLGILHFLQHVRDEYRNSVRNGLKDSLVPVIKRLIVSLDNMPRSTFFNHEICESGTPSDSSTSKMPLLGKSGSRKKLKDREKGNDENAENRGVRVDTMPEEGRTGTSFSLDRATSMGRNRRQLSGRNLWCRHVKIVIAIDVVICVVLFIVWLVVCKGFQCVK</sequence>
<protein>
    <submittedName>
        <fullName evidence="7">Phytolongin Phyl1.1</fullName>
    </submittedName>
</protein>
<dbReference type="PANTHER" id="PTHR47461:SF1">
    <property type="entry name" value="PHYTOLONGIN PHYL1.2"/>
    <property type="match status" value="1"/>
</dbReference>
<dbReference type="PANTHER" id="PTHR47461">
    <property type="entry name" value="PHYTOLONGIN PHYL1.2"/>
    <property type="match status" value="1"/>
</dbReference>
<dbReference type="EMBL" id="JAMFTS010000001">
    <property type="protein sequence ID" value="KAJ4802261.1"/>
    <property type="molecule type" value="Genomic_DNA"/>
</dbReference>
<feature type="compositionally biased region" description="Basic and acidic residues" evidence="4">
    <location>
        <begin position="198"/>
        <end position="214"/>
    </location>
</feature>
<organism evidence="7 9">
    <name type="scientific">Rhynchospora pubera</name>
    <dbReference type="NCBI Taxonomy" id="906938"/>
    <lineage>
        <taxon>Eukaryota</taxon>
        <taxon>Viridiplantae</taxon>
        <taxon>Streptophyta</taxon>
        <taxon>Embryophyta</taxon>
        <taxon>Tracheophyta</taxon>
        <taxon>Spermatophyta</taxon>
        <taxon>Magnoliopsida</taxon>
        <taxon>Liliopsida</taxon>
        <taxon>Poales</taxon>
        <taxon>Cyperaceae</taxon>
        <taxon>Cyperoideae</taxon>
        <taxon>Rhynchosporeae</taxon>
        <taxon>Rhynchospora</taxon>
    </lineage>
</organism>